<sequence length="145" mass="16745">MASRPWRLGNAPDRVGVSSMVEEMKGVVSLALVSRRSQVLWAKGALLFSSRGFFLLGHFLFTLLQRSFSSSFHPSSLWSVVIFFSLHLGLQAWRRLLLNRCRSLFNFAFAARLRLIWHRLLFRFDIQLADTTSSFFSSPFLRPFV</sequence>
<evidence type="ECO:0000256" key="1">
    <source>
        <dbReference type="SAM" id="Phobius"/>
    </source>
</evidence>
<protein>
    <recommendedName>
        <fullName evidence="4">Transmembrane protein</fullName>
    </recommendedName>
</protein>
<keyword evidence="1" id="KW-0472">Membrane</keyword>
<feature type="transmembrane region" description="Helical" evidence="1">
    <location>
        <begin position="76"/>
        <end position="93"/>
    </location>
</feature>
<proteinExistence type="predicted"/>
<evidence type="ECO:0000313" key="2">
    <source>
        <dbReference type="EMBL" id="PTB74056.1"/>
    </source>
</evidence>
<keyword evidence="3" id="KW-1185">Reference proteome</keyword>
<evidence type="ECO:0008006" key="4">
    <source>
        <dbReference type="Google" id="ProtNLM"/>
    </source>
</evidence>
<dbReference type="Proteomes" id="UP000240760">
    <property type="component" value="Unassembled WGS sequence"/>
</dbReference>
<keyword evidence="1" id="KW-0812">Transmembrane</keyword>
<reference evidence="2 3" key="1">
    <citation type="submission" date="2016-07" db="EMBL/GenBank/DDBJ databases">
        <title>Multiple horizontal gene transfer events from other fungi enriched the ability of initially mycotrophic Trichoderma (Ascomycota) to feed on dead plant biomass.</title>
        <authorList>
            <consortium name="DOE Joint Genome Institute"/>
            <person name="Aerts A."/>
            <person name="Atanasova L."/>
            <person name="Chenthamara K."/>
            <person name="Zhang J."/>
            <person name="Grujic M."/>
            <person name="Henrissat B."/>
            <person name="Kuo A."/>
            <person name="Salamov A."/>
            <person name="Lipzen A."/>
            <person name="Labutti K."/>
            <person name="Barry K."/>
            <person name="Miao Y."/>
            <person name="Rahimi M.J."/>
            <person name="Shen Q."/>
            <person name="Grigoriev I.V."/>
            <person name="Kubicek C.P."/>
            <person name="Druzhinina I.S."/>
        </authorList>
    </citation>
    <scope>NUCLEOTIDE SEQUENCE [LARGE SCALE GENOMIC DNA]</scope>
    <source>
        <strain evidence="2 3">ATCC 18648</strain>
    </source>
</reference>
<dbReference type="AlphaFoldDB" id="A0A2T4BXV3"/>
<gene>
    <name evidence="2" type="ORF">M440DRAFT_126783</name>
</gene>
<organism evidence="2 3">
    <name type="scientific">Trichoderma longibrachiatum ATCC 18648</name>
    <dbReference type="NCBI Taxonomy" id="983965"/>
    <lineage>
        <taxon>Eukaryota</taxon>
        <taxon>Fungi</taxon>
        <taxon>Dikarya</taxon>
        <taxon>Ascomycota</taxon>
        <taxon>Pezizomycotina</taxon>
        <taxon>Sordariomycetes</taxon>
        <taxon>Hypocreomycetidae</taxon>
        <taxon>Hypocreales</taxon>
        <taxon>Hypocreaceae</taxon>
        <taxon>Trichoderma</taxon>
    </lineage>
</organism>
<name>A0A2T4BXV3_TRILO</name>
<dbReference type="EMBL" id="KZ679137">
    <property type="protein sequence ID" value="PTB74056.1"/>
    <property type="molecule type" value="Genomic_DNA"/>
</dbReference>
<accession>A0A2T4BXV3</accession>
<keyword evidence="1" id="KW-1133">Transmembrane helix</keyword>
<feature type="transmembrane region" description="Helical" evidence="1">
    <location>
        <begin position="45"/>
        <end position="64"/>
    </location>
</feature>
<evidence type="ECO:0000313" key="3">
    <source>
        <dbReference type="Proteomes" id="UP000240760"/>
    </source>
</evidence>